<dbReference type="GO" id="GO:0022627">
    <property type="term" value="C:cytosolic small ribosomal subunit"/>
    <property type="evidence" value="ECO:0007669"/>
    <property type="project" value="TreeGrafter"/>
</dbReference>
<keyword evidence="5" id="KW-1185">Reference proteome</keyword>
<dbReference type="InterPro" id="IPR036567">
    <property type="entry name" value="RHF-like"/>
</dbReference>
<comment type="function">
    <text evidence="2">Required for dimerization of active 70S ribosomes into 100S ribosomes in stationary phase; 100S ribosomes are translationally inactive and sometimes present during exponential growth.</text>
</comment>
<evidence type="ECO:0000313" key="5">
    <source>
        <dbReference type="Proteomes" id="UP000032336"/>
    </source>
</evidence>
<dbReference type="EMBL" id="JXUW01000008">
    <property type="protein sequence ID" value="KJE77088.1"/>
    <property type="molecule type" value="Genomic_DNA"/>
</dbReference>
<evidence type="ECO:0000256" key="2">
    <source>
        <dbReference type="HAMAP-Rule" id="MF_00839"/>
    </source>
</evidence>
<name>A0A0D8FUW9_9ACTN</name>
<dbReference type="GeneID" id="78372443"/>
<dbReference type="CDD" id="cd00552">
    <property type="entry name" value="RaiA"/>
    <property type="match status" value="1"/>
</dbReference>
<dbReference type="InterPro" id="IPR003489">
    <property type="entry name" value="RHF/RaiA"/>
</dbReference>
<dbReference type="InterPro" id="IPR050574">
    <property type="entry name" value="HPF/YfiA_ribosome-assoc"/>
</dbReference>
<dbReference type="Pfam" id="PF02482">
    <property type="entry name" value="Ribosomal_S30AE"/>
    <property type="match status" value="1"/>
</dbReference>
<dbReference type="HAMAP" id="MF_00839">
    <property type="entry name" value="HPF"/>
    <property type="match status" value="1"/>
</dbReference>
<comment type="caution">
    <text evidence="4">The sequence shown here is derived from an EMBL/GenBank/DDBJ whole genome shotgun (WGS) entry which is preliminary data.</text>
</comment>
<keyword evidence="2" id="KW-0963">Cytoplasm</keyword>
<feature type="domain" description="Sigma 54 modulation/S30EA ribosomal protein C-terminal" evidence="3">
    <location>
        <begin position="118"/>
        <end position="173"/>
    </location>
</feature>
<dbReference type="eggNOG" id="COG1544">
    <property type="taxonomic scope" value="Bacteria"/>
</dbReference>
<dbReference type="Pfam" id="PF16321">
    <property type="entry name" value="Ribosom_S30AE_C"/>
    <property type="match status" value="1"/>
</dbReference>
<evidence type="ECO:0000256" key="1">
    <source>
        <dbReference type="ARBA" id="ARBA00022845"/>
    </source>
</evidence>
<reference evidence="4 5" key="1">
    <citation type="submission" date="2015-01" db="EMBL/GenBank/DDBJ databases">
        <title>Draft genome of the acidophilic iron oxidizer Ferrimicrobium acidiphilum strain T23.</title>
        <authorList>
            <person name="Poehlein A."/>
            <person name="Eisen S."/>
            <person name="Schloemann M."/>
            <person name="Johnson B.D."/>
            <person name="Daniel R."/>
            <person name="Muehling M."/>
        </authorList>
    </citation>
    <scope>NUCLEOTIDE SEQUENCE [LARGE SCALE GENOMIC DNA]</scope>
    <source>
        <strain evidence="4 5">T23</strain>
    </source>
</reference>
<dbReference type="RefSeq" id="WP_052565754.1">
    <property type="nucleotide sequence ID" value="NZ_JQKF01000008.1"/>
</dbReference>
<organism evidence="4 5">
    <name type="scientific">Ferrimicrobium acidiphilum DSM 19497</name>
    <dbReference type="NCBI Taxonomy" id="1121877"/>
    <lineage>
        <taxon>Bacteria</taxon>
        <taxon>Bacillati</taxon>
        <taxon>Actinomycetota</taxon>
        <taxon>Acidimicrobiia</taxon>
        <taxon>Acidimicrobiales</taxon>
        <taxon>Acidimicrobiaceae</taxon>
        <taxon>Ferrimicrobium</taxon>
    </lineage>
</organism>
<comment type="similarity">
    <text evidence="2">Belongs to the HPF/YfiA ribosome-associated protein family. Long HPF subfamily.</text>
</comment>
<protein>
    <recommendedName>
        <fullName evidence="2">Ribosome hibernation promoting factor</fullName>
        <shortName evidence="2">HPF</shortName>
    </recommendedName>
</protein>
<dbReference type="InterPro" id="IPR038416">
    <property type="entry name" value="Ribosom_S30AE_C_sf"/>
</dbReference>
<dbReference type="AlphaFoldDB" id="A0A0D8FUW9"/>
<dbReference type="InterPro" id="IPR034694">
    <property type="entry name" value="HPF_long/plastid"/>
</dbReference>
<dbReference type="OrthoDB" id="9794975at2"/>
<dbReference type="GO" id="GO:0043024">
    <property type="term" value="F:ribosomal small subunit binding"/>
    <property type="evidence" value="ECO:0007669"/>
    <property type="project" value="TreeGrafter"/>
</dbReference>
<dbReference type="Gene3D" id="3.30.505.50">
    <property type="entry name" value="Sigma 54 modulation/S30EA ribosomal protein, C-terminal domain"/>
    <property type="match status" value="1"/>
</dbReference>
<proteinExistence type="inferred from homology"/>
<dbReference type="InterPro" id="IPR032528">
    <property type="entry name" value="Ribosom_S30AE_C"/>
</dbReference>
<evidence type="ECO:0000313" key="4">
    <source>
        <dbReference type="EMBL" id="KJE77088.1"/>
    </source>
</evidence>
<dbReference type="NCBIfam" id="TIGR00741">
    <property type="entry name" value="yfiA"/>
    <property type="match status" value="1"/>
</dbReference>
<accession>A0A0D8FUW9</accession>
<comment type="subcellular location">
    <subcellularLocation>
        <location evidence="2">Cytoplasm</location>
    </subcellularLocation>
</comment>
<dbReference type="Gene3D" id="3.30.160.100">
    <property type="entry name" value="Ribosome hibernation promotion factor-like"/>
    <property type="match status" value="1"/>
</dbReference>
<dbReference type="Proteomes" id="UP000032336">
    <property type="component" value="Unassembled WGS sequence"/>
</dbReference>
<dbReference type="SUPFAM" id="SSF69754">
    <property type="entry name" value="Ribosome binding protein Y (YfiA homologue)"/>
    <property type="match status" value="1"/>
</dbReference>
<sequence>MQIEYRCKGCVISDESKSLIEDRVHRLSKYLGEVDRAEVFFERSQNPAQADKAHAEITLRLSSTVARAKGSADDELAAFDRAEHKLAHQLEKLKGRLLARSHPHHRPDKTVDPSHLDEVPQIVRSKAFELEVLDPETAAVRMELLSHSFYLFINSLTDRSAVVYRRGDGSVGLIDQAEAVEPS</sequence>
<evidence type="ECO:0000259" key="3">
    <source>
        <dbReference type="Pfam" id="PF16321"/>
    </source>
</evidence>
<dbReference type="PANTHER" id="PTHR33231:SF1">
    <property type="entry name" value="30S RIBOSOMAL PROTEIN"/>
    <property type="match status" value="1"/>
</dbReference>
<dbReference type="GO" id="GO:0045900">
    <property type="term" value="P:negative regulation of translational elongation"/>
    <property type="evidence" value="ECO:0007669"/>
    <property type="project" value="TreeGrafter"/>
</dbReference>
<gene>
    <name evidence="2" type="primary">hpf</name>
    <name evidence="4" type="ORF">FEAC_12140</name>
</gene>
<dbReference type="PANTHER" id="PTHR33231">
    <property type="entry name" value="30S RIBOSOMAL PROTEIN"/>
    <property type="match status" value="1"/>
</dbReference>
<comment type="subunit">
    <text evidence="2">Interacts with 100S ribosomes.</text>
</comment>
<dbReference type="STRING" id="1121877.FEAC_12140"/>
<keyword evidence="1 2" id="KW-0810">Translation regulation</keyword>